<evidence type="ECO:0000256" key="3">
    <source>
        <dbReference type="ARBA" id="ARBA00023163"/>
    </source>
</evidence>
<sequence length="262" mass="28325">MAPSSHARSATIGEEYQVPAVERAFTLVNLVAEEGPRTLAELVEASGLNKSTTYYLVRTLSSLEVLRYDEQTRRYSLGRTLVRLGSAASSSHDEIAAIKRAVANLPEAFNVTIVLYRRFDVDRVVIVDKVERRSGVTITVDIGSPLPIQGASFGRAFLAFDDSKRVDEALRNGLHAYTAKSLTNVSAFRRELSLVRDRGWALDEEGFALGVSTVAAPIFSADGTVSTVVAAVGFTSLLNGETAMECGSVLRSLCDELGVPHE</sequence>
<feature type="domain" description="HTH iclR-type" evidence="4">
    <location>
        <begin position="18"/>
        <end position="79"/>
    </location>
</feature>
<dbReference type="PROSITE" id="PS51077">
    <property type="entry name" value="HTH_ICLR"/>
    <property type="match status" value="1"/>
</dbReference>
<dbReference type="InterPro" id="IPR014757">
    <property type="entry name" value="Tscrpt_reg_IclR_C"/>
</dbReference>
<evidence type="ECO:0000256" key="1">
    <source>
        <dbReference type="ARBA" id="ARBA00023015"/>
    </source>
</evidence>
<evidence type="ECO:0000256" key="2">
    <source>
        <dbReference type="ARBA" id="ARBA00023125"/>
    </source>
</evidence>
<dbReference type="InterPro" id="IPR050707">
    <property type="entry name" value="HTH_MetabolicPath_Reg"/>
</dbReference>
<dbReference type="PANTHER" id="PTHR30136:SF35">
    <property type="entry name" value="HTH-TYPE TRANSCRIPTIONAL REGULATOR RV1719"/>
    <property type="match status" value="1"/>
</dbReference>
<keyword evidence="2 6" id="KW-0238">DNA-binding</keyword>
<dbReference type="Pfam" id="PF09339">
    <property type="entry name" value="HTH_IclR"/>
    <property type="match status" value="1"/>
</dbReference>
<dbReference type="GO" id="GO:0003700">
    <property type="term" value="F:DNA-binding transcription factor activity"/>
    <property type="evidence" value="ECO:0007669"/>
    <property type="project" value="TreeGrafter"/>
</dbReference>
<dbReference type="AlphaFoldDB" id="A0A2U3NQE9"/>
<dbReference type="Gene3D" id="1.10.10.10">
    <property type="entry name" value="Winged helix-like DNA-binding domain superfamily/Winged helix DNA-binding domain"/>
    <property type="match status" value="1"/>
</dbReference>
<name>A0A2U3NQE9_9MYCO</name>
<dbReference type="InterPro" id="IPR036390">
    <property type="entry name" value="WH_DNA-bd_sf"/>
</dbReference>
<evidence type="ECO:0000259" key="4">
    <source>
        <dbReference type="PROSITE" id="PS51077"/>
    </source>
</evidence>
<proteinExistence type="predicted"/>
<accession>A0A2U3NQE9</accession>
<dbReference type="SUPFAM" id="SSF55781">
    <property type="entry name" value="GAF domain-like"/>
    <property type="match status" value="1"/>
</dbReference>
<dbReference type="Gene3D" id="3.30.450.40">
    <property type="match status" value="1"/>
</dbReference>
<dbReference type="OrthoDB" id="7274111at2"/>
<dbReference type="SMART" id="SM00346">
    <property type="entry name" value="HTH_ICLR"/>
    <property type="match status" value="1"/>
</dbReference>
<dbReference type="EMBL" id="FUFA01000002">
    <property type="protein sequence ID" value="SPM33731.1"/>
    <property type="molecule type" value="Genomic_DNA"/>
</dbReference>
<dbReference type="InterPro" id="IPR036388">
    <property type="entry name" value="WH-like_DNA-bd_sf"/>
</dbReference>
<protein>
    <submittedName>
        <fullName evidence="6">DNA-binding transcriptional regulator, IclR family</fullName>
    </submittedName>
</protein>
<evidence type="ECO:0000259" key="5">
    <source>
        <dbReference type="PROSITE" id="PS51078"/>
    </source>
</evidence>
<feature type="domain" description="IclR-ED" evidence="5">
    <location>
        <begin position="80"/>
        <end position="262"/>
    </location>
</feature>
<keyword evidence="7" id="KW-1185">Reference proteome</keyword>
<evidence type="ECO:0000313" key="6">
    <source>
        <dbReference type="EMBL" id="SPM33731.1"/>
    </source>
</evidence>
<dbReference type="GO" id="GO:0045892">
    <property type="term" value="P:negative regulation of DNA-templated transcription"/>
    <property type="evidence" value="ECO:0007669"/>
    <property type="project" value="TreeGrafter"/>
</dbReference>
<dbReference type="SUPFAM" id="SSF46785">
    <property type="entry name" value="Winged helix' DNA-binding domain"/>
    <property type="match status" value="1"/>
</dbReference>
<dbReference type="InterPro" id="IPR005471">
    <property type="entry name" value="Tscrpt_reg_IclR_N"/>
</dbReference>
<dbReference type="GO" id="GO:0003677">
    <property type="term" value="F:DNA binding"/>
    <property type="evidence" value="ECO:0007669"/>
    <property type="project" value="UniProtKB-KW"/>
</dbReference>
<organism evidence="6 7">
    <name type="scientific">Mycobacterium rhizamassiliense</name>
    <dbReference type="NCBI Taxonomy" id="1841860"/>
    <lineage>
        <taxon>Bacteria</taxon>
        <taxon>Bacillati</taxon>
        <taxon>Actinomycetota</taxon>
        <taxon>Actinomycetes</taxon>
        <taxon>Mycobacteriales</taxon>
        <taxon>Mycobacteriaceae</taxon>
        <taxon>Mycobacterium</taxon>
    </lineage>
</organism>
<dbReference type="RefSeq" id="WP_077087046.1">
    <property type="nucleotide sequence ID" value="NZ_LT721901.1"/>
</dbReference>
<reference evidence="6 7" key="1">
    <citation type="submission" date="2017-01" db="EMBL/GenBank/DDBJ databases">
        <authorList>
            <consortium name="Urmite Genomes"/>
        </authorList>
    </citation>
    <scope>NUCLEOTIDE SEQUENCE [LARGE SCALE GENOMIC DNA]</scope>
    <source>
        <strain evidence="6 7">AB57</strain>
    </source>
</reference>
<dbReference type="PANTHER" id="PTHR30136">
    <property type="entry name" value="HELIX-TURN-HELIX TRANSCRIPTIONAL REGULATOR, ICLR FAMILY"/>
    <property type="match status" value="1"/>
</dbReference>
<keyword evidence="1" id="KW-0805">Transcription regulation</keyword>
<dbReference type="Pfam" id="PF01614">
    <property type="entry name" value="IclR_C"/>
    <property type="match status" value="1"/>
</dbReference>
<dbReference type="STRING" id="1841860.GCA_900157375_01536"/>
<dbReference type="Proteomes" id="UP000240988">
    <property type="component" value="Unassembled WGS sequence"/>
</dbReference>
<evidence type="ECO:0000313" key="7">
    <source>
        <dbReference type="Proteomes" id="UP000240988"/>
    </source>
</evidence>
<dbReference type="InterPro" id="IPR029016">
    <property type="entry name" value="GAF-like_dom_sf"/>
</dbReference>
<gene>
    <name evidence="6" type="ORF">MRAB57_1535</name>
</gene>
<dbReference type="PROSITE" id="PS51078">
    <property type="entry name" value="ICLR_ED"/>
    <property type="match status" value="1"/>
</dbReference>
<keyword evidence="3" id="KW-0804">Transcription</keyword>